<dbReference type="PANTHER" id="PTHR33048">
    <property type="entry name" value="PTH11-LIKE INTEGRAL MEMBRANE PROTEIN (AFU_ORTHOLOGUE AFUA_5G11245)"/>
    <property type="match status" value="1"/>
</dbReference>
<keyword evidence="3 7" id="KW-1133">Transmembrane helix</keyword>
<feature type="compositionally biased region" description="Polar residues" evidence="6">
    <location>
        <begin position="298"/>
        <end position="311"/>
    </location>
</feature>
<feature type="transmembrane region" description="Helical" evidence="7">
    <location>
        <begin position="110"/>
        <end position="127"/>
    </location>
</feature>
<keyword evidence="2 7" id="KW-0812">Transmembrane</keyword>
<accession>A0ABR4BCS9</accession>
<evidence type="ECO:0000256" key="2">
    <source>
        <dbReference type="ARBA" id="ARBA00022692"/>
    </source>
</evidence>
<feature type="transmembrane region" description="Helical" evidence="7">
    <location>
        <begin position="222"/>
        <end position="242"/>
    </location>
</feature>
<dbReference type="PANTHER" id="PTHR33048:SF146">
    <property type="entry name" value="INTEGRAL MEMBRANE PROTEIN"/>
    <property type="match status" value="1"/>
</dbReference>
<evidence type="ECO:0000256" key="5">
    <source>
        <dbReference type="ARBA" id="ARBA00038359"/>
    </source>
</evidence>
<dbReference type="InterPro" id="IPR049326">
    <property type="entry name" value="Rhodopsin_dom_fungi"/>
</dbReference>
<feature type="compositionally biased region" description="Basic and acidic residues" evidence="6">
    <location>
        <begin position="372"/>
        <end position="386"/>
    </location>
</feature>
<dbReference type="Pfam" id="PF20684">
    <property type="entry name" value="Fung_rhodopsin"/>
    <property type="match status" value="1"/>
</dbReference>
<reference evidence="9 10" key="1">
    <citation type="submission" date="2024-09" db="EMBL/GenBank/DDBJ databases">
        <title>Rethinking Asexuality: The Enigmatic Case of Functional Sexual Genes in Lepraria (Stereocaulaceae).</title>
        <authorList>
            <person name="Doellman M."/>
            <person name="Sun Y."/>
            <person name="Barcenas-Pena A."/>
            <person name="Lumbsch H.T."/>
            <person name="Grewe F."/>
        </authorList>
    </citation>
    <scope>NUCLEOTIDE SEQUENCE [LARGE SCALE GENOMIC DNA]</scope>
    <source>
        <strain evidence="9 10">Grewe 0041</strain>
    </source>
</reference>
<dbReference type="EMBL" id="JBHFEH010000010">
    <property type="protein sequence ID" value="KAL2055646.1"/>
    <property type="molecule type" value="Genomic_DNA"/>
</dbReference>
<evidence type="ECO:0000256" key="3">
    <source>
        <dbReference type="ARBA" id="ARBA00022989"/>
    </source>
</evidence>
<feature type="transmembrane region" description="Helical" evidence="7">
    <location>
        <begin position="189"/>
        <end position="210"/>
    </location>
</feature>
<comment type="similarity">
    <text evidence="5">Belongs to the SAT4 family.</text>
</comment>
<feature type="transmembrane region" description="Helical" evidence="7">
    <location>
        <begin position="139"/>
        <end position="159"/>
    </location>
</feature>
<feature type="region of interest" description="Disordered" evidence="6">
    <location>
        <begin position="362"/>
        <end position="386"/>
    </location>
</feature>
<evidence type="ECO:0000256" key="1">
    <source>
        <dbReference type="ARBA" id="ARBA00004141"/>
    </source>
</evidence>
<evidence type="ECO:0000256" key="7">
    <source>
        <dbReference type="SAM" id="Phobius"/>
    </source>
</evidence>
<proteinExistence type="inferred from homology"/>
<evidence type="ECO:0000256" key="6">
    <source>
        <dbReference type="SAM" id="MobiDB-lite"/>
    </source>
</evidence>
<feature type="transmembrane region" description="Helical" evidence="7">
    <location>
        <begin position="20"/>
        <end position="46"/>
    </location>
</feature>
<dbReference type="Proteomes" id="UP001590951">
    <property type="component" value="Unassembled WGS sequence"/>
</dbReference>
<evidence type="ECO:0000313" key="10">
    <source>
        <dbReference type="Proteomes" id="UP001590951"/>
    </source>
</evidence>
<comment type="subcellular location">
    <subcellularLocation>
        <location evidence="1">Membrane</location>
        <topology evidence="1">Multi-pass membrane protein</topology>
    </subcellularLocation>
</comment>
<name>A0ABR4BCS9_9LECA</name>
<dbReference type="InterPro" id="IPR052337">
    <property type="entry name" value="SAT4-like"/>
</dbReference>
<comment type="caution">
    <text evidence="9">The sequence shown here is derived from an EMBL/GenBank/DDBJ whole genome shotgun (WGS) entry which is preliminary data.</text>
</comment>
<feature type="transmembrane region" description="Helical" evidence="7">
    <location>
        <begin position="262"/>
        <end position="286"/>
    </location>
</feature>
<evidence type="ECO:0000313" key="9">
    <source>
        <dbReference type="EMBL" id="KAL2055646.1"/>
    </source>
</evidence>
<protein>
    <recommendedName>
        <fullName evidence="8">Rhodopsin domain-containing protein</fullName>
    </recommendedName>
</protein>
<organism evidence="9 10">
    <name type="scientific">Lepraria finkii</name>
    <dbReference type="NCBI Taxonomy" id="1340010"/>
    <lineage>
        <taxon>Eukaryota</taxon>
        <taxon>Fungi</taxon>
        <taxon>Dikarya</taxon>
        <taxon>Ascomycota</taxon>
        <taxon>Pezizomycotina</taxon>
        <taxon>Lecanoromycetes</taxon>
        <taxon>OSLEUM clade</taxon>
        <taxon>Lecanoromycetidae</taxon>
        <taxon>Lecanorales</taxon>
        <taxon>Lecanorineae</taxon>
        <taxon>Stereocaulaceae</taxon>
        <taxon>Lepraria</taxon>
    </lineage>
</organism>
<feature type="region of interest" description="Disordered" evidence="6">
    <location>
        <begin position="295"/>
        <end position="327"/>
    </location>
</feature>
<keyword evidence="4 7" id="KW-0472">Membrane</keyword>
<keyword evidence="10" id="KW-1185">Reference proteome</keyword>
<evidence type="ECO:0000256" key="4">
    <source>
        <dbReference type="ARBA" id="ARBA00023136"/>
    </source>
</evidence>
<evidence type="ECO:0000259" key="8">
    <source>
        <dbReference type="Pfam" id="PF20684"/>
    </source>
</evidence>
<gene>
    <name evidence="9" type="ORF">ABVK25_003888</name>
</gene>
<feature type="domain" description="Rhodopsin" evidence="8">
    <location>
        <begin position="42"/>
        <end position="288"/>
    </location>
</feature>
<sequence>MASPAAPPMLPPESIDADRYGNTALIIIEAALVAIAAALVFARLYVRQIILKSVGFDELFIVIGLIFSIACFVVTAIMVQQRMASVKNGPPLYVPEILVGLKWQALSQPLSILSVTFTRISICFFLLRIFRTERAWRWCLCSIAVFSAVTGIATAVVTVTQCQPVQKLWDPLLPGTCWSSETTVAIGDFQGAVAVTIDWVLATLPIVILWNVQMDMRLKSGILILMSMGYFTGICTIVKTVLLKNIVLNKGDGSVTWGLVDLAIWVVLEANVGIIAASIPTLRPLFNKAIREGRKSGRSSNGYLGRSNQNRYIRKTSGDSTSRQLDDKSGLHQVELGSVQPTITTPRTDSFDKNGITVAGAFPSDEGSFEGGGKRTESLSKRVNDGGYYEHEEEVVDRV</sequence>
<feature type="transmembrane region" description="Helical" evidence="7">
    <location>
        <begin position="58"/>
        <end position="79"/>
    </location>
</feature>